<feature type="compositionally biased region" description="Basic residues" evidence="9">
    <location>
        <begin position="265"/>
        <end position="285"/>
    </location>
</feature>
<dbReference type="GO" id="GO:0016607">
    <property type="term" value="C:nuclear speck"/>
    <property type="evidence" value="ECO:0007669"/>
    <property type="project" value="UniProtKB-SubCell"/>
</dbReference>
<organism evidence="11 12">
    <name type="scientific">Cinara cedri</name>
    <dbReference type="NCBI Taxonomy" id="506608"/>
    <lineage>
        <taxon>Eukaryota</taxon>
        <taxon>Metazoa</taxon>
        <taxon>Ecdysozoa</taxon>
        <taxon>Arthropoda</taxon>
        <taxon>Hexapoda</taxon>
        <taxon>Insecta</taxon>
        <taxon>Pterygota</taxon>
        <taxon>Neoptera</taxon>
        <taxon>Paraneoptera</taxon>
        <taxon>Hemiptera</taxon>
        <taxon>Sternorrhyncha</taxon>
        <taxon>Aphidomorpha</taxon>
        <taxon>Aphidoidea</taxon>
        <taxon>Aphididae</taxon>
        <taxon>Lachninae</taxon>
        <taxon>Cinara</taxon>
    </lineage>
</organism>
<feature type="compositionally biased region" description="Basic and acidic residues" evidence="9">
    <location>
        <begin position="382"/>
        <end position="395"/>
    </location>
</feature>
<feature type="region of interest" description="Disordered" evidence="9">
    <location>
        <begin position="188"/>
        <end position="432"/>
    </location>
</feature>
<sequence>MTQFLPPNLLALFAPRDPIPYLPPVAKLPHEKKTRGYLGVGNFMDLFEDPEDTPPPTKIETREERLERRRREKAEQVAYKLEQEIALWEPHSVANATTDPFKTLFVARINYDTSESKLRREFELYGPIKKIVVIHNKIDGKPRGYAFIEYEYERDMHSAYKHADGKKIDGRRVLVDVERARTVKGWLPRRLGGGLGGTRRGGPEVNLKHSGREDNERERERYAREMAGSRSARSVTMERDRERDYRDRDRDRERETRRPRSRDRERKRHRSKSRSRERKRRRSRDRARDVDYDEVEEVPVTKSRDKDRDRERKRKRSRSRDRDRKKDRKDREHHRRDKSKDRRDKHDKDNSERDEKVHIKQEPVDDYDNYDNYNEYDNYNSAHEEYDPDMVKKEEPDEENANGSRYRNSYYPKPEHSGEDFNENGQTDNYDE</sequence>
<feature type="compositionally biased region" description="Basic and acidic residues" evidence="9">
    <location>
        <begin position="338"/>
        <end position="363"/>
    </location>
</feature>
<dbReference type="GO" id="GO:0003729">
    <property type="term" value="F:mRNA binding"/>
    <property type="evidence" value="ECO:0007669"/>
    <property type="project" value="TreeGrafter"/>
</dbReference>
<dbReference type="InterPro" id="IPR012677">
    <property type="entry name" value="Nucleotide-bd_a/b_plait_sf"/>
</dbReference>
<evidence type="ECO:0000259" key="10">
    <source>
        <dbReference type="PROSITE" id="PS50102"/>
    </source>
</evidence>
<evidence type="ECO:0000256" key="3">
    <source>
        <dbReference type="ARBA" id="ARBA00016996"/>
    </source>
</evidence>
<evidence type="ECO:0000256" key="5">
    <source>
        <dbReference type="ARBA" id="ARBA00022884"/>
    </source>
</evidence>
<dbReference type="AlphaFoldDB" id="A0A5E4NF79"/>
<feature type="compositionally biased region" description="Low complexity" evidence="9">
    <location>
        <begin position="370"/>
        <end position="380"/>
    </location>
</feature>
<evidence type="ECO:0000313" key="11">
    <source>
        <dbReference type="EMBL" id="VVC40240.1"/>
    </source>
</evidence>
<dbReference type="CDD" id="cd12236">
    <property type="entry name" value="RRM_snRNP70"/>
    <property type="match status" value="1"/>
</dbReference>
<keyword evidence="7 11" id="KW-0687">Ribonucleoprotein</keyword>
<dbReference type="Proteomes" id="UP000325440">
    <property type="component" value="Unassembled WGS sequence"/>
</dbReference>
<dbReference type="GO" id="GO:0005685">
    <property type="term" value="C:U1 snRNP"/>
    <property type="evidence" value="ECO:0007669"/>
    <property type="project" value="TreeGrafter"/>
</dbReference>
<name>A0A5E4NF79_9HEMI</name>
<feature type="compositionally biased region" description="Basic and acidic residues" evidence="9">
    <location>
        <begin position="236"/>
        <end position="264"/>
    </location>
</feature>
<dbReference type="FunFam" id="3.30.70.330:FF:000153">
    <property type="entry name" value="U1 small nuclear ribonucleoprotein 70 kDa"/>
    <property type="match status" value="1"/>
</dbReference>
<comment type="subcellular location">
    <subcellularLocation>
        <location evidence="1">Nucleus speckle</location>
    </subcellularLocation>
    <subcellularLocation>
        <location evidence="2">Nucleus</location>
        <location evidence="2">Nucleoplasm</location>
    </subcellularLocation>
</comment>
<gene>
    <name evidence="11" type="ORF">CINCED_3A008900</name>
</gene>
<dbReference type="InterPro" id="IPR022023">
    <property type="entry name" value="U1snRNP70_N"/>
</dbReference>
<dbReference type="EMBL" id="CABPRJ010001901">
    <property type="protein sequence ID" value="VVC40240.1"/>
    <property type="molecule type" value="Genomic_DNA"/>
</dbReference>
<dbReference type="SUPFAM" id="SSF54928">
    <property type="entry name" value="RNA-binding domain, RBD"/>
    <property type="match status" value="1"/>
</dbReference>
<evidence type="ECO:0000256" key="1">
    <source>
        <dbReference type="ARBA" id="ARBA00004324"/>
    </source>
</evidence>
<dbReference type="PANTHER" id="PTHR13952">
    <property type="entry name" value="U1 SMALL NUCLEAR RIBONUCLEOPROTEIN 70 KD"/>
    <property type="match status" value="1"/>
</dbReference>
<keyword evidence="5 8" id="KW-0694">RNA-binding</keyword>
<keyword evidence="6" id="KW-0539">Nucleus</keyword>
<dbReference type="Pfam" id="PF12220">
    <property type="entry name" value="U1snRNP70_N"/>
    <property type="match status" value="1"/>
</dbReference>
<evidence type="ECO:0000256" key="6">
    <source>
        <dbReference type="ARBA" id="ARBA00023242"/>
    </source>
</evidence>
<evidence type="ECO:0000313" key="12">
    <source>
        <dbReference type="Proteomes" id="UP000325440"/>
    </source>
</evidence>
<feature type="compositionally biased region" description="Basic residues" evidence="9">
    <location>
        <begin position="311"/>
        <end position="337"/>
    </location>
</feature>
<evidence type="ECO:0000256" key="2">
    <source>
        <dbReference type="ARBA" id="ARBA00004642"/>
    </source>
</evidence>
<feature type="compositionally biased region" description="Gly residues" evidence="9">
    <location>
        <begin position="191"/>
        <end position="200"/>
    </location>
</feature>
<keyword evidence="12" id="KW-1185">Reference proteome</keyword>
<evidence type="ECO:0000256" key="7">
    <source>
        <dbReference type="ARBA" id="ARBA00023274"/>
    </source>
</evidence>
<dbReference type="GO" id="GO:0000398">
    <property type="term" value="P:mRNA splicing, via spliceosome"/>
    <property type="evidence" value="ECO:0007669"/>
    <property type="project" value="TreeGrafter"/>
</dbReference>
<feature type="domain" description="RRM" evidence="10">
    <location>
        <begin position="102"/>
        <end position="180"/>
    </location>
</feature>
<dbReference type="InterPro" id="IPR051183">
    <property type="entry name" value="U1_U11-U12_snRNP_70-35kDa"/>
</dbReference>
<reference evidence="11 12" key="1">
    <citation type="submission" date="2019-08" db="EMBL/GenBank/DDBJ databases">
        <authorList>
            <person name="Alioto T."/>
            <person name="Alioto T."/>
            <person name="Gomez Garrido J."/>
        </authorList>
    </citation>
    <scope>NUCLEOTIDE SEQUENCE [LARGE SCALE GENOMIC DNA]</scope>
</reference>
<dbReference type="OrthoDB" id="4207594at2759"/>
<evidence type="ECO:0000256" key="8">
    <source>
        <dbReference type="PROSITE-ProRule" id="PRU00176"/>
    </source>
</evidence>
<dbReference type="GO" id="GO:0030619">
    <property type="term" value="F:U1 snRNA binding"/>
    <property type="evidence" value="ECO:0007669"/>
    <property type="project" value="InterPro"/>
</dbReference>
<dbReference type="InterPro" id="IPR034143">
    <property type="entry name" value="snRNP70_RRM"/>
</dbReference>
<evidence type="ECO:0000256" key="9">
    <source>
        <dbReference type="SAM" id="MobiDB-lite"/>
    </source>
</evidence>
<dbReference type="GO" id="GO:0071011">
    <property type="term" value="C:precatalytic spliceosome"/>
    <property type="evidence" value="ECO:0007669"/>
    <property type="project" value="TreeGrafter"/>
</dbReference>
<keyword evidence="4" id="KW-0507">mRNA processing</keyword>
<dbReference type="PANTHER" id="PTHR13952:SF5">
    <property type="entry name" value="U1 SMALL NUCLEAR RIBONUCLEOPROTEIN 70 KDA"/>
    <property type="match status" value="1"/>
</dbReference>
<dbReference type="Gene3D" id="3.30.70.330">
    <property type="match status" value="1"/>
</dbReference>
<proteinExistence type="predicted"/>
<dbReference type="InterPro" id="IPR035979">
    <property type="entry name" value="RBD_domain_sf"/>
</dbReference>
<dbReference type="SMART" id="SM00360">
    <property type="entry name" value="RRM"/>
    <property type="match status" value="1"/>
</dbReference>
<evidence type="ECO:0000256" key="4">
    <source>
        <dbReference type="ARBA" id="ARBA00022664"/>
    </source>
</evidence>
<feature type="compositionally biased region" description="Polar residues" evidence="9">
    <location>
        <begin position="423"/>
        <end position="432"/>
    </location>
</feature>
<dbReference type="Pfam" id="PF00076">
    <property type="entry name" value="RRM_1"/>
    <property type="match status" value="1"/>
</dbReference>
<feature type="compositionally biased region" description="Basic and acidic residues" evidence="9">
    <location>
        <begin position="206"/>
        <end position="224"/>
    </location>
</feature>
<accession>A0A5E4NF79</accession>
<protein>
    <recommendedName>
        <fullName evidence="3">U1 small nuclear ribonucleoprotein 70 kDa</fullName>
    </recommendedName>
</protein>
<dbReference type="InterPro" id="IPR000504">
    <property type="entry name" value="RRM_dom"/>
</dbReference>
<dbReference type="GO" id="GO:0071004">
    <property type="term" value="C:U2-type prespliceosome"/>
    <property type="evidence" value="ECO:0007669"/>
    <property type="project" value="TreeGrafter"/>
</dbReference>
<dbReference type="PROSITE" id="PS50102">
    <property type="entry name" value="RRM"/>
    <property type="match status" value="1"/>
</dbReference>